<proteinExistence type="predicted"/>
<name>A0AAU9QA65_9VIBR</name>
<dbReference type="AlphaFoldDB" id="A0AAU9QA65"/>
<dbReference type="RefSeq" id="WP_409931588.1">
    <property type="nucleotide sequence ID" value="NZ_CAKMTQ010000034.1"/>
</dbReference>
<comment type="caution">
    <text evidence="2">The sequence shown here is derived from an EMBL/GenBank/DDBJ whole genome shotgun (WGS) entry which is preliminary data.</text>
</comment>
<feature type="transmembrane region" description="Helical" evidence="1">
    <location>
        <begin position="106"/>
        <end position="128"/>
    </location>
</feature>
<feature type="transmembrane region" description="Helical" evidence="1">
    <location>
        <begin position="140"/>
        <end position="160"/>
    </location>
</feature>
<dbReference type="EMBL" id="CAKMTQ010000034">
    <property type="protein sequence ID" value="CAH1535319.1"/>
    <property type="molecule type" value="Genomic_DNA"/>
</dbReference>
<keyword evidence="1" id="KW-0812">Transmembrane</keyword>
<evidence type="ECO:0000313" key="2">
    <source>
        <dbReference type="EMBL" id="CAH1535319.1"/>
    </source>
</evidence>
<sequence length="421" mass="48803">MFKKLKQFDYLTFSTTDSYLKYRIFCQGKHGLIYRVTSYFYNFIKSFNLFRFKVKKSDVIFIYSTENQKKSLDLIQERYKEKHGESCGVSYSLKNKLRSNYYFPEVYSYLASLIFFPVAIIESLYSILFKKDYDKYAHGIDRYILSFGQYITYWLFLSLIKPKIIMLSNDHNSEIRVILSIAKKKGIKTIYVQHASPNSQLPPLEQFDKSLLDGQASLDVYDTIGELSEDVELVGISKLDKVKRAKKGAYSREFVSIAINASFEMSNLISLIKEINTFGEVVRLRLHPGQMGNQNSIKKQLNGLDVVFNDPTKDDLFDFILTSKSLIAGNSNILLEAALLSIPTYYARLDNSEFDYYGFVKNKISVEIKQDLSNITQVFNINEVRNKEDLKYYDNSVGESYFGYSNELICDHIDDLLNKCN</sequence>
<accession>A0AAU9QA65</accession>
<gene>
    <name evidence="2" type="ORF">THF1D04_40153</name>
</gene>
<protein>
    <submittedName>
        <fullName evidence="2">Uncharacterized protein</fullName>
    </submittedName>
</protein>
<keyword evidence="1" id="KW-1133">Transmembrane helix</keyword>
<dbReference type="Proteomes" id="UP001295420">
    <property type="component" value="Unassembled WGS sequence"/>
</dbReference>
<evidence type="ECO:0000256" key="1">
    <source>
        <dbReference type="SAM" id="Phobius"/>
    </source>
</evidence>
<evidence type="ECO:0000313" key="3">
    <source>
        <dbReference type="Proteomes" id="UP001295420"/>
    </source>
</evidence>
<organism evidence="2 3">
    <name type="scientific">Vibrio owensii</name>
    <dbReference type="NCBI Taxonomy" id="696485"/>
    <lineage>
        <taxon>Bacteria</taxon>
        <taxon>Pseudomonadati</taxon>
        <taxon>Pseudomonadota</taxon>
        <taxon>Gammaproteobacteria</taxon>
        <taxon>Vibrionales</taxon>
        <taxon>Vibrionaceae</taxon>
        <taxon>Vibrio</taxon>
    </lineage>
</organism>
<reference evidence="2" key="1">
    <citation type="submission" date="2022-01" db="EMBL/GenBank/DDBJ databases">
        <authorList>
            <person name="Lagorce A."/>
        </authorList>
    </citation>
    <scope>NUCLEOTIDE SEQUENCE</scope>
    <source>
        <strain evidence="2">Th15_F1_D04</strain>
    </source>
</reference>
<keyword evidence="1" id="KW-0472">Membrane</keyword>